<dbReference type="EMBL" id="CAUYUJ010011142">
    <property type="protein sequence ID" value="CAK0831181.1"/>
    <property type="molecule type" value="Genomic_DNA"/>
</dbReference>
<gene>
    <name evidence="2" type="ORF">PCOR1329_LOCUS29586</name>
</gene>
<feature type="non-terminal residue" evidence="2">
    <location>
        <position position="50"/>
    </location>
</feature>
<comment type="caution">
    <text evidence="2">The sequence shown here is derived from an EMBL/GenBank/DDBJ whole genome shotgun (WGS) entry which is preliminary data.</text>
</comment>
<reference evidence="2" key="1">
    <citation type="submission" date="2023-10" db="EMBL/GenBank/DDBJ databases">
        <authorList>
            <person name="Chen Y."/>
            <person name="Shah S."/>
            <person name="Dougan E. K."/>
            <person name="Thang M."/>
            <person name="Chan C."/>
        </authorList>
    </citation>
    <scope>NUCLEOTIDE SEQUENCE [LARGE SCALE GENOMIC DNA]</scope>
</reference>
<feature type="non-terminal residue" evidence="2">
    <location>
        <position position="1"/>
    </location>
</feature>
<protein>
    <submittedName>
        <fullName evidence="2">Uncharacterized protein</fullName>
    </submittedName>
</protein>
<evidence type="ECO:0000313" key="3">
    <source>
        <dbReference type="Proteomes" id="UP001189429"/>
    </source>
</evidence>
<name>A0ABN9SHN3_9DINO</name>
<evidence type="ECO:0000256" key="1">
    <source>
        <dbReference type="SAM" id="MobiDB-lite"/>
    </source>
</evidence>
<accession>A0ABN9SHN3</accession>
<organism evidence="2 3">
    <name type="scientific">Prorocentrum cordatum</name>
    <dbReference type="NCBI Taxonomy" id="2364126"/>
    <lineage>
        <taxon>Eukaryota</taxon>
        <taxon>Sar</taxon>
        <taxon>Alveolata</taxon>
        <taxon>Dinophyceae</taxon>
        <taxon>Prorocentrales</taxon>
        <taxon>Prorocentraceae</taxon>
        <taxon>Prorocentrum</taxon>
    </lineage>
</organism>
<proteinExistence type="predicted"/>
<dbReference type="Proteomes" id="UP001189429">
    <property type="component" value="Unassembled WGS sequence"/>
</dbReference>
<sequence length="50" mass="5542">TSRTSRWSTRTRRPPSWPPCRTRLPPCGASCGERAGAARLGLHRRAPRGT</sequence>
<evidence type="ECO:0000313" key="2">
    <source>
        <dbReference type="EMBL" id="CAK0831181.1"/>
    </source>
</evidence>
<keyword evidence="3" id="KW-1185">Reference proteome</keyword>
<feature type="region of interest" description="Disordered" evidence="1">
    <location>
        <begin position="1"/>
        <end position="23"/>
    </location>
</feature>